<feature type="transmembrane region" description="Helical" evidence="8">
    <location>
        <begin position="274"/>
        <end position="294"/>
    </location>
</feature>
<keyword evidence="6 8" id="KW-1133">Transmembrane helix</keyword>
<dbReference type="GO" id="GO:0005886">
    <property type="term" value="C:plasma membrane"/>
    <property type="evidence" value="ECO:0007669"/>
    <property type="project" value="UniProtKB-SubCell"/>
</dbReference>
<evidence type="ECO:0000256" key="7">
    <source>
        <dbReference type="ARBA" id="ARBA00023136"/>
    </source>
</evidence>
<accession>A0A8E5HKV9</accession>
<comment type="subcellular location">
    <subcellularLocation>
        <location evidence="1">Cell inner membrane</location>
        <topology evidence="1">Multi-pass membrane protein</topology>
    </subcellularLocation>
</comment>
<keyword evidence="4" id="KW-0997">Cell inner membrane</keyword>
<dbReference type="OrthoDB" id="10254418at2759"/>
<dbReference type="InterPro" id="IPR007272">
    <property type="entry name" value="Sulf_transp_TsuA/YedE"/>
</dbReference>
<gene>
    <name evidence="9" type="ORF">UV8b_01530</name>
</gene>
<dbReference type="PANTHER" id="PTHR30574:SF1">
    <property type="entry name" value="SULPHUR TRANSPORT DOMAIN-CONTAINING PROTEIN"/>
    <property type="match status" value="1"/>
</dbReference>
<feature type="transmembrane region" description="Helical" evidence="8">
    <location>
        <begin position="81"/>
        <end position="101"/>
    </location>
</feature>
<feature type="transmembrane region" description="Helical" evidence="8">
    <location>
        <begin position="40"/>
        <end position="60"/>
    </location>
</feature>
<feature type="transmembrane region" description="Helical" evidence="8">
    <location>
        <begin position="234"/>
        <end position="254"/>
    </location>
</feature>
<evidence type="ECO:0000256" key="4">
    <source>
        <dbReference type="ARBA" id="ARBA00022519"/>
    </source>
</evidence>
<name>A0A8E5HKV9_USTVR</name>
<sequence>MAASVLSGAAFGAAMAAAGFHEPSVVVSQLRFENWHMMQAFLTATATSAAICALAKRLGLLDAAPRSSSPLGLFSPYDGNIIGGALLGAGMALAGSCPGTLYAQLAGGARSGLLALAGAAAGGMLWSGVGAKAVARLRDRRGVRPLPGTVSDRLGVTDAAALLLLEGACAVAVAATALRTPAGPGARGGLLIGGAQLVSVLARGSLVGVSASFEEAGGLACRLLGGAAAPAASYAGVAFASGVAAGAWALLQLAPGLAAAAADAAQRAQVPPAQVSPALALAGGLLMAVGSRLAGGCTSGHGISGISLLSTSSVVTIATTFAVGAVVAPMAY</sequence>
<keyword evidence="2" id="KW-0813">Transport</keyword>
<dbReference type="EMBL" id="CP072753">
    <property type="protein sequence ID" value="QUC17289.1"/>
    <property type="molecule type" value="Genomic_DNA"/>
</dbReference>
<feature type="transmembrane region" description="Helical" evidence="8">
    <location>
        <begin position="306"/>
        <end position="331"/>
    </location>
</feature>
<evidence type="ECO:0000256" key="8">
    <source>
        <dbReference type="SAM" id="Phobius"/>
    </source>
</evidence>
<reference evidence="9" key="1">
    <citation type="submission" date="2020-03" db="EMBL/GenBank/DDBJ databases">
        <title>A mixture of massive structural variations and highly conserved coding sequences in Ustilaginoidea virens genome.</title>
        <authorList>
            <person name="Zhang K."/>
            <person name="Zhao Z."/>
            <person name="Zhang Z."/>
            <person name="Li Y."/>
            <person name="Hsiang T."/>
            <person name="Sun W."/>
        </authorList>
    </citation>
    <scope>NUCLEOTIDE SEQUENCE</scope>
    <source>
        <strain evidence="9">UV-8b</strain>
    </source>
</reference>
<dbReference type="Pfam" id="PF04143">
    <property type="entry name" value="Sulf_transp"/>
    <property type="match status" value="1"/>
</dbReference>
<keyword evidence="7 8" id="KW-0472">Membrane</keyword>
<proteinExistence type="predicted"/>
<dbReference type="AlphaFoldDB" id="A0A8E5HKV9"/>
<dbReference type="KEGG" id="uvi:66062308"/>
<evidence type="ECO:0000313" key="9">
    <source>
        <dbReference type="EMBL" id="QUC17289.1"/>
    </source>
</evidence>
<dbReference type="PANTHER" id="PTHR30574">
    <property type="entry name" value="INNER MEMBRANE PROTEIN YEDE"/>
    <property type="match status" value="1"/>
</dbReference>
<dbReference type="Proteomes" id="UP000027002">
    <property type="component" value="Chromosome 1"/>
</dbReference>
<keyword evidence="3" id="KW-1003">Cell membrane</keyword>
<dbReference type="RefSeq" id="XP_042994962.1">
    <property type="nucleotide sequence ID" value="XM_043139028.1"/>
</dbReference>
<evidence type="ECO:0000256" key="2">
    <source>
        <dbReference type="ARBA" id="ARBA00022448"/>
    </source>
</evidence>
<evidence type="ECO:0000256" key="5">
    <source>
        <dbReference type="ARBA" id="ARBA00022692"/>
    </source>
</evidence>
<keyword evidence="10" id="KW-1185">Reference proteome</keyword>
<evidence type="ECO:0000313" key="10">
    <source>
        <dbReference type="Proteomes" id="UP000027002"/>
    </source>
</evidence>
<protein>
    <recommendedName>
        <fullName evidence="11">Sulphur transport domain-containing protein</fullName>
    </recommendedName>
</protein>
<organism evidence="9 10">
    <name type="scientific">Ustilaginoidea virens</name>
    <name type="common">Rice false smut fungus</name>
    <name type="synonym">Villosiclava virens</name>
    <dbReference type="NCBI Taxonomy" id="1159556"/>
    <lineage>
        <taxon>Eukaryota</taxon>
        <taxon>Fungi</taxon>
        <taxon>Dikarya</taxon>
        <taxon>Ascomycota</taxon>
        <taxon>Pezizomycotina</taxon>
        <taxon>Sordariomycetes</taxon>
        <taxon>Hypocreomycetidae</taxon>
        <taxon>Hypocreales</taxon>
        <taxon>Clavicipitaceae</taxon>
        <taxon>Ustilaginoidea</taxon>
    </lineage>
</organism>
<evidence type="ECO:0000256" key="1">
    <source>
        <dbReference type="ARBA" id="ARBA00004429"/>
    </source>
</evidence>
<feature type="transmembrane region" description="Helical" evidence="8">
    <location>
        <begin position="113"/>
        <end position="135"/>
    </location>
</feature>
<evidence type="ECO:0000256" key="3">
    <source>
        <dbReference type="ARBA" id="ARBA00022475"/>
    </source>
</evidence>
<evidence type="ECO:0000256" key="6">
    <source>
        <dbReference type="ARBA" id="ARBA00022989"/>
    </source>
</evidence>
<dbReference type="GeneID" id="66062308"/>
<evidence type="ECO:0008006" key="11">
    <source>
        <dbReference type="Google" id="ProtNLM"/>
    </source>
</evidence>
<keyword evidence="5 8" id="KW-0812">Transmembrane</keyword>